<keyword evidence="1" id="KW-0472">Membrane</keyword>
<dbReference type="Gene3D" id="1.20.1070.10">
    <property type="entry name" value="Rhodopsin 7-helix transmembrane proteins"/>
    <property type="match status" value="1"/>
</dbReference>
<organism evidence="2 3">
    <name type="scientific">Plectus sambesii</name>
    <dbReference type="NCBI Taxonomy" id="2011161"/>
    <lineage>
        <taxon>Eukaryota</taxon>
        <taxon>Metazoa</taxon>
        <taxon>Ecdysozoa</taxon>
        <taxon>Nematoda</taxon>
        <taxon>Chromadorea</taxon>
        <taxon>Plectida</taxon>
        <taxon>Plectina</taxon>
        <taxon>Plectoidea</taxon>
        <taxon>Plectidae</taxon>
        <taxon>Plectus</taxon>
    </lineage>
</organism>
<feature type="transmembrane region" description="Helical" evidence="1">
    <location>
        <begin position="85"/>
        <end position="106"/>
    </location>
</feature>
<dbReference type="AlphaFoldDB" id="A0A914XGS3"/>
<reference evidence="3" key="1">
    <citation type="submission" date="2022-11" db="UniProtKB">
        <authorList>
            <consortium name="WormBaseParasite"/>
        </authorList>
    </citation>
    <scope>IDENTIFICATION</scope>
</reference>
<proteinExistence type="predicted"/>
<evidence type="ECO:0000313" key="2">
    <source>
        <dbReference type="Proteomes" id="UP000887566"/>
    </source>
</evidence>
<keyword evidence="1" id="KW-0812">Transmembrane</keyword>
<dbReference type="Proteomes" id="UP000887566">
    <property type="component" value="Unplaced"/>
</dbReference>
<dbReference type="WBParaSite" id="PSAMB.scaffold8067size6679.g30899.t1">
    <property type="protein sequence ID" value="PSAMB.scaffold8067size6679.g30899.t1"/>
    <property type="gene ID" value="PSAMB.scaffold8067size6679.g30899"/>
</dbReference>
<keyword evidence="1" id="KW-1133">Transmembrane helix</keyword>
<feature type="transmembrane region" description="Helical" evidence="1">
    <location>
        <begin position="56"/>
        <end position="79"/>
    </location>
</feature>
<dbReference type="CDD" id="cd00637">
    <property type="entry name" value="7tm_classA_rhodopsin-like"/>
    <property type="match status" value="1"/>
</dbReference>
<feature type="transmembrane region" description="Helical" evidence="1">
    <location>
        <begin position="20"/>
        <end position="44"/>
    </location>
</feature>
<evidence type="ECO:0000313" key="3">
    <source>
        <dbReference type="WBParaSite" id="PSAMB.scaffold8067size6679.g30899.t1"/>
    </source>
</evidence>
<keyword evidence="2" id="KW-1185">Reference proteome</keyword>
<evidence type="ECO:0000256" key="1">
    <source>
        <dbReference type="SAM" id="Phobius"/>
    </source>
</evidence>
<name>A0A914XGS3_9BILA</name>
<protein>
    <submittedName>
        <fullName evidence="3">G-protein coupled receptors family 1 profile domain-containing protein</fullName>
    </submittedName>
</protein>
<sequence length="191" mass="21296">MDNATTLPAYVDPDPESALYMGIWFTCLAVSGIPLNVFIVVSTLAVKELRSIPANAFIGSLALGDTLFLLSFMLHLPYAVTSNEIICKVTGLGIYTFGLLISFKTWKDNLHKFMMESFYEKAKEKLHHAAVHANEFVHMCVTADRIRNTADSKPVLRGDDVYIDRYSRNRLSSSAAGLKHHRHDGSTGTYH</sequence>
<accession>A0A914XGS3</accession>
<dbReference type="SUPFAM" id="SSF81321">
    <property type="entry name" value="Family A G protein-coupled receptor-like"/>
    <property type="match status" value="1"/>
</dbReference>